<evidence type="ECO:0008006" key="4">
    <source>
        <dbReference type="Google" id="ProtNLM"/>
    </source>
</evidence>
<dbReference type="Proteomes" id="UP000317650">
    <property type="component" value="Chromosome 7"/>
</dbReference>
<keyword evidence="1" id="KW-0732">Signal</keyword>
<evidence type="ECO:0000313" key="2">
    <source>
        <dbReference type="EMBL" id="THU59314.1"/>
    </source>
</evidence>
<gene>
    <name evidence="2" type="ORF">C4D60_Mb07t00850</name>
</gene>
<feature type="signal peptide" evidence="1">
    <location>
        <begin position="1"/>
        <end position="19"/>
    </location>
</feature>
<proteinExistence type="predicted"/>
<accession>A0A4S8JDV6</accession>
<evidence type="ECO:0000256" key="1">
    <source>
        <dbReference type="SAM" id="SignalP"/>
    </source>
</evidence>
<sequence>MGNLILMLPLLHSALLLKGHPSAVPYKSRSFLLVVTYILTQLPDTAPQSNAEYVPIAPVEHRPVGDVIDGVPAANEQ</sequence>
<feature type="chain" id="PRO_5020729500" description="Secreted protein" evidence="1">
    <location>
        <begin position="20"/>
        <end position="77"/>
    </location>
</feature>
<name>A0A4S8JDV6_MUSBA</name>
<reference evidence="2 3" key="1">
    <citation type="journal article" date="2019" name="Nat. Plants">
        <title>Genome sequencing of Musa balbisiana reveals subgenome evolution and function divergence in polyploid bananas.</title>
        <authorList>
            <person name="Yao X."/>
        </authorList>
    </citation>
    <scope>NUCLEOTIDE SEQUENCE [LARGE SCALE GENOMIC DNA]</scope>
    <source>
        <strain evidence="3">cv. DH-PKW</strain>
        <tissue evidence="2">Leaves</tissue>
    </source>
</reference>
<protein>
    <recommendedName>
        <fullName evidence="4">Secreted protein</fullName>
    </recommendedName>
</protein>
<dbReference type="AlphaFoldDB" id="A0A4S8JDV6"/>
<evidence type="ECO:0000313" key="3">
    <source>
        <dbReference type="Proteomes" id="UP000317650"/>
    </source>
</evidence>
<organism evidence="2 3">
    <name type="scientific">Musa balbisiana</name>
    <name type="common">Banana</name>
    <dbReference type="NCBI Taxonomy" id="52838"/>
    <lineage>
        <taxon>Eukaryota</taxon>
        <taxon>Viridiplantae</taxon>
        <taxon>Streptophyta</taxon>
        <taxon>Embryophyta</taxon>
        <taxon>Tracheophyta</taxon>
        <taxon>Spermatophyta</taxon>
        <taxon>Magnoliopsida</taxon>
        <taxon>Liliopsida</taxon>
        <taxon>Zingiberales</taxon>
        <taxon>Musaceae</taxon>
        <taxon>Musa</taxon>
    </lineage>
</organism>
<comment type="caution">
    <text evidence="2">The sequence shown here is derived from an EMBL/GenBank/DDBJ whole genome shotgun (WGS) entry which is preliminary data.</text>
</comment>
<dbReference type="EMBL" id="PYDT01000005">
    <property type="protein sequence ID" value="THU59314.1"/>
    <property type="molecule type" value="Genomic_DNA"/>
</dbReference>
<keyword evidence="3" id="KW-1185">Reference proteome</keyword>